<dbReference type="PANTHER" id="PTHR33452:SF1">
    <property type="entry name" value="INNER MEMBRANE PROTEIN YPHA-RELATED"/>
    <property type="match status" value="1"/>
</dbReference>
<evidence type="ECO:0000256" key="7">
    <source>
        <dbReference type="SAM" id="Phobius"/>
    </source>
</evidence>
<evidence type="ECO:0000256" key="5">
    <source>
        <dbReference type="ARBA" id="ARBA00022989"/>
    </source>
</evidence>
<feature type="transmembrane region" description="Helical" evidence="7">
    <location>
        <begin position="88"/>
        <end position="105"/>
    </location>
</feature>
<dbReference type="GO" id="GO:0005886">
    <property type="term" value="C:plasma membrane"/>
    <property type="evidence" value="ECO:0007669"/>
    <property type="project" value="UniProtKB-SubCell"/>
</dbReference>
<dbReference type="InterPro" id="IPR051907">
    <property type="entry name" value="DoxX-like_oxidoreductase"/>
</dbReference>
<keyword evidence="5 7" id="KW-1133">Transmembrane helix</keyword>
<comment type="similarity">
    <text evidence="2">Belongs to the DoxX family.</text>
</comment>
<reference evidence="8 9" key="1">
    <citation type="submission" date="2018-12" db="EMBL/GenBank/DDBJ databases">
        <authorList>
            <consortium name="Pathogen Informatics"/>
        </authorList>
    </citation>
    <scope>NUCLEOTIDE SEQUENCE [LARGE SCALE GENOMIC DNA]</scope>
    <source>
        <strain evidence="8 9">NCTC10918</strain>
    </source>
</reference>
<evidence type="ECO:0000256" key="4">
    <source>
        <dbReference type="ARBA" id="ARBA00022692"/>
    </source>
</evidence>
<evidence type="ECO:0000256" key="1">
    <source>
        <dbReference type="ARBA" id="ARBA00004651"/>
    </source>
</evidence>
<dbReference type="EMBL" id="LR134521">
    <property type="protein sequence ID" value="VEJ28771.1"/>
    <property type="molecule type" value="Genomic_DNA"/>
</dbReference>
<dbReference type="Proteomes" id="UP000270988">
    <property type="component" value="Chromosome"/>
</dbReference>
<accession>A0A3S4YG56</accession>
<evidence type="ECO:0000256" key="6">
    <source>
        <dbReference type="ARBA" id="ARBA00023136"/>
    </source>
</evidence>
<evidence type="ECO:0000256" key="2">
    <source>
        <dbReference type="ARBA" id="ARBA00006679"/>
    </source>
</evidence>
<feature type="transmembrane region" description="Helical" evidence="7">
    <location>
        <begin position="48"/>
        <end position="68"/>
    </location>
</feature>
<dbReference type="InterPro" id="IPR032808">
    <property type="entry name" value="DoxX"/>
</dbReference>
<sequence>MQHHTEPVFKLCRTYVKKIYRCLPLLDKTLPDNLVVMKNKITKSVGTLIFRVALGFTFVMHGFQKAFLIGPAAEGAAFAKMGIPAPDLSAYFTIGAELIGGALLILGLGTRFAAAAIAIAMAGAFIFVHINDPFITDQKTGAGFEYVFVLGMAAIMFILTGGGRYSLDSFFSRNKA</sequence>
<dbReference type="AlphaFoldDB" id="A0A3S4YG56"/>
<comment type="subcellular location">
    <subcellularLocation>
        <location evidence="1">Cell membrane</location>
        <topology evidence="1">Multi-pass membrane protein</topology>
    </subcellularLocation>
</comment>
<name>A0A3S4YG56_9MICC</name>
<feature type="transmembrane region" description="Helical" evidence="7">
    <location>
        <begin position="146"/>
        <end position="167"/>
    </location>
</feature>
<keyword evidence="3" id="KW-1003">Cell membrane</keyword>
<gene>
    <name evidence="8" type="ORF">NCTC10918_00008</name>
</gene>
<protein>
    <submittedName>
        <fullName evidence="8">DoxX</fullName>
    </submittedName>
</protein>
<keyword evidence="6 7" id="KW-0472">Membrane</keyword>
<dbReference type="PANTHER" id="PTHR33452">
    <property type="entry name" value="OXIDOREDUCTASE CATD-RELATED"/>
    <property type="match status" value="1"/>
</dbReference>
<evidence type="ECO:0000313" key="8">
    <source>
        <dbReference type="EMBL" id="VEJ28771.1"/>
    </source>
</evidence>
<proteinExistence type="inferred from homology"/>
<dbReference type="Pfam" id="PF07681">
    <property type="entry name" value="DoxX"/>
    <property type="match status" value="1"/>
</dbReference>
<evidence type="ECO:0000256" key="3">
    <source>
        <dbReference type="ARBA" id="ARBA00022475"/>
    </source>
</evidence>
<evidence type="ECO:0000313" key="9">
    <source>
        <dbReference type="Proteomes" id="UP000270988"/>
    </source>
</evidence>
<feature type="transmembrane region" description="Helical" evidence="7">
    <location>
        <begin position="112"/>
        <end position="130"/>
    </location>
</feature>
<organism evidence="8 9">
    <name type="scientific">Rothia dentocariosa</name>
    <dbReference type="NCBI Taxonomy" id="2047"/>
    <lineage>
        <taxon>Bacteria</taxon>
        <taxon>Bacillati</taxon>
        <taxon>Actinomycetota</taxon>
        <taxon>Actinomycetes</taxon>
        <taxon>Micrococcales</taxon>
        <taxon>Micrococcaceae</taxon>
        <taxon>Rothia</taxon>
    </lineage>
</organism>
<keyword evidence="4 7" id="KW-0812">Transmembrane</keyword>